<accession>A0ACD4NLQ7</accession>
<dbReference type="EMBL" id="CP113520">
    <property type="protein sequence ID" value="WAJ27759.1"/>
    <property type="molecule type" value="Genomic_DNA"/>
</dbReference>
<evidence type="ECO:0000313" key="2">
    <source>
        <dbReference type="Proteomes" id="UP001163223"/>
    </source>
</evidence>
<evidence type="ECO:0000313" key="1">
    <source>
        <dbReference type="EMBL" id="WAJ27759.1"/>
    </source>
</evidence>
<organism evidence="1 2">
    <name type="scientific">Antarcticirhabdus aurantiaca</name>
    <dbReference type="NCBI Taxonomy" id="2606717"/>
    <lineage>
        <taxon>Bacteria</taxon>
        <taxon>Pseudomonadati</taxon>
        <taxon>Pseudomonadota</taxon>
        <taxon>Alphaproteobacteria</taxon>
        <taxon>Hyphomicrobiales</taxon>
        <taxon>Aurantimonadaceae</taxon>
        <taxon>Antarcticirhabdus</taxon>
    </lineage>
</organism>
<reference evidence="1" key="1">
    <citation type="submission" date="2022-11" db="EMBL/GenBank/DDBJ databases">
        <title>beta-Carotene-producing bacterium, Jeongeuplla avenae sp. nov., alleviates the salt stress of Arabidopsis seedlings.</title>
        <authorList>
            <person name="Jiang L."/>
            <person name="Lee J."/>
        </authorList>
    </citation>
    <scope>NUCLEOTIDE SEQUENCE</scope>
    <source>
        <strain evidence="1">DY_R2A_6</strain>
    </source>
</reference>
<dbReference type="Proteomes" id="UP001163223">
    <property type="component" value="Chromosome"/>
</dbReference>
<keyword evidence="2" id="KW-1185">Reference proteome</keyword>
<proteinExistence type="predicted"/>
<protein>
    <submittedName>
        <fullName evidence="1">Type II toxin-antitoxin system VapC family toxin</fullName>
    </submittedName>
</protein>
<sequence length="133" mass="14091">MIVLDTSAVVAILGDEPDAAELTDRATLALATVMSAGTALELSIVVLSKWGPDGLVHLDALLRELRTTVRPVDEAQVRAGTEAYRCYGRGSGHPARLNFGDCFAYALARSLGAPLFFKGDDFVHTDIAPAHPA</sequence>
<gene>
    <name evidence="1" type="ORF">OXU80_23415</name>
</gene>
<name>A0ACD4NLQ7_9HYPH</name>